<feature type="region of interest" description="Disordered" evidence="1">
    <location>
        <begin position="1"/>
        <end position="40"/>
    </location>
</feature>
<keyword evidence="3" id="KW-1185">Reference proteome</keyword>
<dbReference type="AlphaFoldDB" id="A0AAD9VTU5"/>
<dbReference type="Proteomes" id="UP001258017">
    <property type="component" value="Unassembled WGS sequence"/>
</dbReference>
<name>A0AAD9VTU5_9HYME</name>
<evidence type="ECO:0000313" key="3">
    <source>
        <dbReference type="Proteomes" id="UP001258017"/>
    </source>
</evidence>
<evidence type="ECO:0000256" key="1">
    <source>
        <dbReference type="SAM" id="MobiDB-lite"/>
    </source>
</evidence>
<reference evidence="2" key="2">
    <citation type="journal article" date="2023" name="Commun. Biol.">
        <title>Intrasexual cuticular hydrocarbon dimorphism in a wasp sheds light on hydrocarbon biosynthesis genes in Hymenoptera.</title>
        <authorList>
            <person name="Moris V.C."/>
            <person name="Podsiadlowski L."/>
            <person name="Martin S."/>
            <person name="Oeyen J.P."/>
            <person name="Donath A."/>
            <person name="Petersen M."/>
            <person name="Wilbrandt J."/>
            <person name="Misof B."/>
            <person name="Liedtke D."/>
            <person name="Thamm M."/>
            <person name="Scheiner R."/>
            <person name="Schmitt T."/>
            <person name="Niehuis O."/>
        </authorList>
    </citation>
    <scope>NUCLEOTIDE SEQUENCE</scope>
    <source>
        <strain evidence="2">GBR_01_08_01A</strain>
    </source>
</reference>
<organism evidence="2 3">
    <name type="scientific">Odynerus spinipes</name>
    <dbReference type="NCBI Taxonomy" id="1348599"/>
    <lineage>
        <taxon>Eukaryota</taxon>
        <taxon>Metazoa</taxon>
        <taxon>Ecdysozoa</taxon>
        <taxon>Arthropoda</taxon>
        <taxon>Hexapoda</taxon>
        <taxon>Insecta</taxon>
        <taxon>Pterygota</taxon>
        <taxon>Neoptera</taxon>
        <taxon>Endopterygota</taxon>
        <taxon>Hymenoptera</taxon>
        <taxon>Apocrita</taxon>
        <taxon>Aculeata</taxon>
        <taxon>Vespoidea</taxon>
        <taxon>Vespidae</taxon>
        <taxon>Eumeninae</taxon>
        <taxon>Odynerus</taxon>
    </lineage>
</organism>
<reference evidence="2" key="1">
    <citation type="submission" date="2021-08" db="EMBL/GenBank/DDBJ databases">
        <authorList>
            <person name="Misof B."/>
            <person name="Oliver O."/>
            <person name="Podsiadlowski L."/>
            <person name="Donath A."/>
            <person name="Peters R."/>
            <person name="Mayer C."/>
            <person name="Rust J."/>
            <person name="Gunkel S."/>
            <person name="Lesny P."/>
            <person name="Martin S."/>
            <person name="Oeyen J.P."/>
            <person name="Petersen M."/>
            <person name="Panagiotis P."/>
            <person name="Wilbrandt J."/>
            <person name="Tanja T."/>
        </authorList>
    </citation>
    <scope>NUCLEOTIDE SEQUENCE</scope>
    <source>
        <strain evidence="2">GBR_01_08_01A</strain>
        <tissue evidence="2">Thorax + abdomen</tissue>
    </source>
</reference>
<feature type="compositionally biased region" description="Basic and acidic residues" evidence="1">
    <location>
        <begin position="7"/>
        <end position="18"/>
    </location>
</feature>
<protein>
    <submittedName>
        <fullName evidence="2">Uncharacterized protein</fullName>
    </submittedName>
</protein>
<gene>
    <name evidence="2" type="ORF">KPH14_010454</name>
</gene>
<sequence>MSNDPTETTHDEENKTEVNESTINEIDDKNVEEKQGSKENTDTFDFEPFLYPFKISPFLHSSLTTITMLSNDRIHQDNAFGIIWLLFSEKKQCPSIPQLHWSLIFLQNLKNSDGTYTEDVNKCIQIIQSNLIKQYAKIGILLKDIYEIMKDDKSLLAASMPKSNNVQGNKNFDIQPYENASEIMSLTYNEMISRGPLPCIEQVHHNYNALLETSSLDSIKRFIKDLHLPKESIANMSKKELLQFFDNTRKEYVETMKKQVDIIYSLENFMQDIDKNSFKAYITDDLIKHLNEL</sequence>
<evidence type="ECO:0000313" key="2">
    <source>
        <dbReference type="EMBL" id="KAK2585860.1"/>
    </source>
</evidence>
<comment type="caution">
    <text evidence="2">The sequence shown here is derived from an EMBL/GenBank/DDBJ whole genome shotgun (WGS) entry which is preliminary data.</text>
</comment>
<dbReference type="EMBL" id="JAIFRP010000021">
    <property type="protein sequence ID" value="KAK2585860.1"/>
    <property type="molecule type" value="Genomic_DNA"/>
</dbReference>
<accession>A0AAD9VTU5</accession>
<feature type="compositionally biased region" description="Basic and acidic residues" evidence="1">
    <location>
        <begin position="26"/>
        <end position="40"/>
    </location>
</feature>
<proteinExistence type="predicted"/>